<organism evidence="1">
    <name type="scientific">Lygus hesperus</name>
    <name type="common">Western plant bug</name>
    <dbReference type="NCBI Taxonomy" id="30085"/>
    <lineage>
        <taxon>Eukaryota</taxon>
        <taxon>Metazoa</taxon>
        <taxon>Ecdysozoa</taxon>
        <taxon>Arthropoda</taxon>
        <taxon>Hexapoda</taxon>
        <taxon>Insecta</taxon>
        <taxon>Pterygota</taxon>
        <taxon>Neoptera</taxon>
        <taxon>Paraneoptera</taxon>
        <taxon>Hemiptera</taxon>
        <taxon>Heteroptera</taxon>
        <taxon>Panheteroptera</taxon>
        <taxon>Cimicomorpha</taxon>
        <taxon>Miridae</taxon>
        <taxon>Mirini</taxon>
        <taxon>Lygus</taxon>
    </lineage>
</organism>
<sequence>MVAFVKVLAEGLSKKWDRLQGVIRRWLRARISFAVEGDFNVHQSSRKKWRSAEGFSDGAALQVGLPQPLSRRDLLGVDIVDQYQYFPSTVPIPRTLITFTISV</sequence>
<dbReference type="EMBL" id="GBRD01016901">
    <property type="protein sequence ID" value="JAG48926.1"/>
    <property type="molecule type" value="Transcribed_RNA"/>
</dbReference>
<proteinExistence type="predicted"/>
<evidence type="ECO:0000313" key="1">
    <source>
        <dbReference type="EMBL" id="JAG48926.1"/>
    </source>
</evidence>
<name>A0A0K8S6K5_LYGHE</name>
<dbReference type="AlphaFoldDB" id="A0A0K8S6K5"/>
<protein>
    <submittedName>
        <fullName evidence="1">Uncharacterized protein</fullName>
    </submittedName>
</protein>
<reference evidence="1" key="1">
    <citation type="submission" date="2014-09" db="EMBL/GenBank/DDBJ databases">
        <authorList>
            <person name="Magalhaes I.L.F."/>
            <person name="Oliveira U."/>
            <person name="Santos F.R."/>
            <person name="Vidigal T.H.D.A."/>
            <person name="Brescovit A.D."/>
            <person name="Santos A.J."/>
        </authorList>
    </citation>
    <scope>NUCLEOTIDE SEQUENCE</scope>
</reference>
<accession>A0A0K8S6K5</accession>